<keyword evidence="2" id="KW-1185">Reference proteome</keyword>
<reference evidence="1" key="1">
    <citation type="submission" date="2023-02" db="EMBL/GenBank/DDBJ databases">
        <title>Actinokineospora globicatena NBRC 15670.</title>
        <authorList>
            <person name="Ichikawa N."/>
            <person name="Sato H."/>
            <person name="Tonouchi N."/>
        </authorList>
    </citation>
    <scope>NUCLEOTIDE SEQUENCE</scope>
    <source>
        <strain evidence="1">NBRC 15670</strain>
    </source>
</reference>
<evidence type="ECO:0000313" key="1">
    <source>
        <dbReference type="EMBL" id="GLW90073.1"/>
    </source>
</evidence>
<comment type="caution">
    <text evidence="1">The sequence shown here is derived from an EMBL/GenBank/DDBJ whole genome shotgun (WGS) entry which is preliminary data.</text>
</comment>
<name>A0A9W6QKU9_9PSEU</name>
<dbReference type="AlphaFoldDB" id="A0A9W6QKU9"/>
<dbReference type="Proteomes" id="UP001165042">
    <property type="component" value="Unassembled WGS sequence"/>
</dbReference>
<evidence type="ECO:0000313" key="2">
    <source>
        <dbReference type="Proteomes" id="UP001165042"/>
    </source>
</evidence>
<organism evidence="1 2">
    <name type="scientific">Actinokineospora globicatena</name>
    <dbReference type="NCBI Taxonomy" id="103729"/>
    <lineage>
        <taxon>Bacteria</taxon>
        <taxon>Bacillati</taxon>
        <taxon>Actinomycetota</taxon>
        <taxon>Actinomycetes</taxon>
        <taxon>Pseudonocardiales</taxon>
        <taxon>Pseudonocardiaceae</taxon>
        <taxon>Actinokineospora</taxon>
    </lineage>
</organism>
<dbReference type="EMBL" id="BSSD01000001">
    <property type="protein sequence ID" value="GLW90073.1"/>
    <property type="molecule type" value="Genomic_DNA"/>
</dbReference>
<protein>
    <recommendedName>
        <fullName evidence="3">DUF4262 domain-containing protein</fullName>
    </recommendedName>
</protein>
<sequence>MSSDDTACLCFVCRDYGDRDQLDSIDTGLIGHVADPGWGVLAIPEDEISAGWAFTVGLWHSYRSPELALFGLDVEDSITFLNSVGALVAAGQHLKPGDELDQVIDDHVVAVHPADPAWHGDFFGTALGFYRATPDVPFLQLTWPDPDGHHPGHPEFAEHLAHLQPQLWLPRDQHPDGPWILEDED</sequence>
<dbReference type="Pfam" id="PF14081">
    <property type="entry name" value="DUF4262"/>
    <property type="match status" value="1"/>
</dbReference>
<dbReference type="InterPro" id="IPR025358">
    <property type="entry name" value="DUF4262"/>
</dbReference>
<gene>
    <name evidence="1" type="ORF">Aglo03_08890</name>
</gene>
<evidence type="ECO:0008006" key="3">
    <source>
        <dbReference type="Google" id="ProtNLM"/>
    </source>
</evidence>
<dbReference type="RefSeq" id="WP_285607794.1">
    <property type="nucleotide sequence ID" value="NZ_BSSD01000001.1"/>
</dbReference>
<accession>A0A9W6QKU9</accession>
<proteinExistence type="predicted"/>